<reference evidence="6 7" key="1">
    <citation type="submission" date="2019-06" db="EMBL/GenBank/DDBJ databases">
        <title>Genome analyses of bacteria isolated from kimchi.</title>
        <authorList>
            <person name="Lee S."/>
            <person name="Ahn S."/>
            <person name="Roh S."/>
        </authorList>
    </citation>
    <scope>NUCLEOTIDE SEQUENCE [LARGE SCALE GENOMIC DNA]</scope>
    <source>
        <strain evidence="6 7">CBA3630</strain>
    </source>
</reference>
<evidence type="ECO:0000256" key="3">
    <source>
        <dbReference type="RuleBase" id="RU004135"/>
    </source>
</evidence>
<dbReference type="PANTHER" id="PTHR23135:SF4">
    <property type="entry name" value="UDP-N-ACETYLMURAMOYL-L-ALANYL-D-GLUTAMATE--2,6-DIAMINOPIMELATE LIGASE MURE HOMOLOG, CHLOROPLASTIC"/>
    <property type="match status" value="1"/>
</dbReference>
<protein>
    <submittedName>
        <fullName evidence="6">UDP-N-acetylmuramyl-tripeptide synthetase</fullName>
    </submittedName>
</protein>
<evidence type="ECO:0000256" key="1">
    <source>
        <dbReference type="ARBA" id="ARBA00004752"/>
    </source>
</evidence>
<dbReference type="EMBL" id="CP042383">
    <property type="protein sequence ID" value="QEA42625.1"/>
    <property type="molecule type" value="Genomic_DNA"/>
</dbReference>
<dbReference type="AlphaFoldDB" id="A0A5B8T436"/>
<accession>A0A5B8T436</accession>
<evidence type="ECO:0000313" key="7">
    <source>
        <dbReference type="Proteomes" id="UP000321296"/>
    </source>
</evidence>
<dbReference type="KEGG" id="lpse:FGL85_09000"/>
<dbReference type="GO" id="GO:0005737">
    <property type="term" value="C:cytoplasm"/>
    <property type="evidence" value="ECO:0007669"/>
    <property type="project" value="UniProtKB-SubCell"/>
</dbReference>
<name>A0A5B8T436_LEUPS</name>
<dbReference type="GO" id="GO:0071555">
    <property type="term" value="P:cell wall organization"/>
    <property type="evidence" value="ECO:0007669"/>
    <property type="project" value="UniProtKB-KW"/>
</dbReference>
<dbReference type="GO" id="GO:0008360">
    <property type="term" value="P:regulation of cell shape"/>
    <property type="evidence" value="ECO:0007669"/>
    <property type="project" value="UniProtKB-KW"/>
</dbReference>
<dbReference type="Gene3D" id="3.90.190.20">
    <property type="entry name" value="Mur ligase, C-terminal domain"/>
    <property type="match status" value="1"/>
</dbReference>
<dbReference type="SUPFAM" id="SSF53244">
    <property type="entry name" value="MurD-like peptide ligases, peptide-binding domain"/>
    <property type="match status" value="1"/>
</dbReference>
<organism evidence="6 7">
    <name type="scientific">Leuconostoc pseudomesenteroides</name>
    <dbReference type="NCBI Taxonomy" id="33968"/>
    <lineage>
        <taxon>Bacteria</taxon>
        <taxon>Bacillati</taxon>
        <taxon>Bacillota</taxon>
        <taxon>Bacilli</taxon>
        <taxon>Lactobacillales</taxon>
        <taxon>Lactobacillaceae</taxon>
        <taxon>Leuconostoc</taxon>
    </lineage>
</organism>
<dbReference type="SUPFAM" id="SSF63418">
    <property type="entry name" value="MurE/MurF N-terminal domain"/>
    <property type="match status" value="1"/>
</dbReference>
<dbReference type="NCBIfam" id="TIGR01085">
    <property type="entry name" value="murE"/>
    <property type="match status" value="1"/>
</dbReference>
<dbReference type="GO" id="GO:0016881">
    <property type="term" value="F:acid-amino acid ligase activity"/>
    <property type="evidence" value="ECO:0007669"/>
    <property type="project" value="InterPro"/>
</dbReference>
<dbReference type="InterPro" id="IPR036615">
    <property type="entry name" value="Mur_ligase_C_dom_sf"/>
</dbReference>
<comment type="similarity">
    <text evidence="2">Belongs to the MurCDEF family. MurE subfamily.</text>
</comment>
<proteinExistence type="inferred from homology"/>
<keyword evidence="3" id="KW-0573">Peptidoglycan synthesis</keyword>
<keyword evidence="3" id="KW-0131">Cell cycle</keyword>
<comment type="subcellular location">
    <subcellularLocation>
        <location evidence="3">Cytoplasm</location>
    </subcellularLocation>
</comment>
<comment type="pathway">
    <text evidence="1 3">Cell wall biogenesis; peptidoglycan biosynthesis.</text>
</comment>
<dbReference type="GO" id="GO:0009252">
    <property type="term" value="P:peptidoglycan biosynthetic process"/>
    <property type="evidence" value="ECO:0007669"/>
    <property type="project" value="UniProtKB-UniPathway"/>
</dbReference>
<evidence type="ECO:0000313" key="6">
    <source>
        <dbReference type="EMBL" id="QEA42625.1"/>
    </source>
</evidence>
<dbReference type="Pfam" id="PF02875">
    <property type="entry name" value="Mur_ligase_C"/>
    <property type="match status" value="1"/>
</dbReference>
<keyword evidence="3" id="KW-0132">Cell division</keyword>
<sequence>MRQIKLTSQQIEDILTEHHLLIKSADVNATFDFLHYDTRQVRNNTLFVVKGAFKSEYLADAQGVTGLIVEQPLTINLPQWQVTNVQKALSLLSMAFFDYPQKSLWIAAVTGTKGKTTAAYFAYTMLKEATNNHTALFSTVDRITGPEPQDKKKSDLTTPESYELFKDMRRAVDNGMTHLVMEVSSQAYLKNRVYALRYNVGAFLNISPDHIGPNEHPTFEDYLAHKMMLFDHSDEVIINAETDHFDTIYAHAKAEHDKVYLYSHSMITTEESAIHESRFTVTKSDFPEMIGQYRLNLPGDFNESNALAAMMMVAFAGVKHEAMVKGLDEVFIPGRMLSLPIPNHGIAFVDYAHNYASMRALLKFAQSQSPEGRVIVVVGSPGNKGVSRRADFGRVVSELADVVYLTADDPQFENPLDIAHQIAEHIDNQLLVVHFEMDRIKAIHKAISNAGQHDIVIVAGKGEDPYQKINGEDVPYIGDYAVVKQFKMQL</sequence>
<dbReference type="PANTHER" id="PTHR23135">
    <property type="entry name" value="MUR LIGASE FAMILY MEMBER"/>
    <property type="match status" value="1"/>
</dbReference>
<dbReference type="InterPro" id="IPR004101">
    <property type="entry name" value="Mur_ligase_C"/>
</dbReference>
<evidence type="ECO:0000259" key="4">
    <source>
        <dbReference type="Pfam" id="PF02875"/>
    </source>
</evidence>
<dbReference type="GO" id="GO:0005524">
    <property type="term" value="F:ATP binding"/>
    <property type="evidence" value="ECO:0007669"/>
    <property type="project" value="InterPro"/>
</dbReference>
<dbReference type="Proteomes" id="UP000321296">
    <property type="component" value="Chromosome"/>
</dbReference>
<dbReference type="UniPathway" id="UPA00219"/>
<feature type="domain" description="Mur ligase C-terminal" evidence="4">
    <location>
        <begin position="344"/>
        <end position="462"/>
    </location>
</feature>
<dbReference type="Gene3D" id="3.40.1190.10">
    <property type="entry name" value="Mur-like, catalytic domain"/>
    <property type="match status" value="1"/>
</dbReference>
<keyword evidence="3" id="KW-0961">Cell wall biogenesis/degradation</keyword>
<dbReference type="SUPFAM" id="SSF53623">
    <property type="entry name" value="MurD-like peptide ligases, catalytic domain"/>
    <property type="match status" value="1"/>
</dbReference>
<feature type="domain" description="Mur ligase central" evidence="5">
    <location>
        <begin position="109"/>
        <end position="312"/>
    </location>
</feature>
<evidence type="ECO:0000256" key="2">
    <source>
        <dbReference type="ARBA" id="ARBA00005898"/>
    </source>
</evidence>
<dbReference type="InterPro" id="IPR036565">
    <property type="entry name" value="Mur-like_cat_sf"/>
</dbReference>
<dbReference type="Gene3D" id="3.40.1390.10">
    <property type="entry name" value="MurE/MurF, N-terminal domain"/>
    <property type="match status" value="1"/>
</dbReference>
<dbReference type="InterPro" id="IPR013221">
    <property type="entry name" value="Mur_ligase_cen"/>
</dbReference>
<dbReference type="GO" id="GO:0051301">
    <property type="term" value="P:cell division"/>
    <property type="evidence" value="ECO:0007669"/>
    <property type="project" value="UniProtKB-KW"/>
</dbReference>
<dbReference type="Pfam" id="PF08245">
    <property type="entry name" value="Mur_ligase_M"/>
    <property type="match status" value="1"/>
</dbReference>
<dbReference type="InterPro" id="IPR035911">
    <property type="entry name" value="MurE/MurF_N"/>
</dbReference>
<keyword evidence="3" id="KW-0133">Cell shape</keyword>
<evidence type="ECO:0000259" key="5">
    <source>
        <dbReference type="Pfam" id="PF08245"/>
    </source>
</evidence>
<dbReference type="InterPro" id="IPR005761">
    <property type="entry name" value="UDP-N-AcMur-Glu-dNH2Pim_ligase"/>
</dbReference>
<gene>
    <name evidence="6" type="primary">murE</name>
    <name evidence="6" type="ORF">FGL85_09000</name>
</gene>